<name>A0A518JME8_9BACT</name>
<evidence type="ECO:0000256" key="1">
    <source>
        <dbReference type="SAM" id="Phobius"/>
    </source>
</evidence>
<dbReference type="Gene3D" id="2.60.120.1440">
    <property type="match status" value="1"/>
</dbReference>
<accession>A0A518JME8</accession>
<dbReference type="OrthoDB" id="292867at2"/>
<sequence length="587" mass="64523">MSETKRFETLLAKLLADSLSDGEHRELDDLMLRDPQRLQTYTQQIWFDTLLQANYPTDESSEDVDWQGVFEQADPAILSNRPSRHVSIVAHWRVLAALVASVLLLAAFFLSDSRHTPIAIDDKDAVPRATAVIPSPETPVVAVLLDSEDAVWNEQPIEYGDSLRAGDLVHIDAGLVRLIFQCGAGVVVEGPARLELRSAWEACLHRGKLAAVVPDGAKGFTVLTPDMRIIDLGTKFGAVVDESGHADIQVYEGEVEVISRTPAQGDKPLRLEAYSQSRFSQNASVQPEIKVAGVDSLRSVSVPTLEQLLAARSGEYPPLERSEMLEIASAVTLPVGPMPSSSSIPEGALVGEDFFPEPASVSGESVSHRWILDSRFARVVNLAEPLRWQSMDGGRYAIEIDGRDSAFPSIANRLQTNLSKPITEDFYFSFLGRYQGLDDDDFFSLWFDDCVGDSVSHGGQPNVGIRFGEYFARITAQHSGYHGRPQDNATFFLVGQLRKDAQGRFSDIRLWVNPHSTRLGAPDASARFEEGQRIHSIPYLGIRMGLDTELQDKLLLDRLVCGLTLAEVFPAEAASPATPAEPSDETR</sequence>
<dbReference type="AlphaFoldDB" id="A0A518JME8"/>
<gene>
    <name evidence="3" type="ORF">Poly24_03910</name>
</gene>
<evidence type="ECO:0000313" key="4">
    <source>
        <dbReference type="Proteomes" id="UP000315082"/>
    </source>
</evidence>
<dbReference type="PANTHER" id="PTHR30273:SF2">
    <property type="entry name" value="PROTEIN FECR"/>
    <property type="match status" value="1"/>
</dbReference>
<dbReference type="RefSeq" id="WP_145089685.1">
    <property type="nucleotide sequence ID" value="NZ_CP036348.1"/>
</dbReference>
<feature type="transmembrane region" description="Helical" evidence="1">
    <location>
        <begin position="90"/>
        <end position="110"/>
    </location>
</feature>
<keyword evidence="1" id="KW-0812">Transmembrane</keyword>
<protein>
    <submittedName>
        <fullName evidence="3">FecR protein</fullName>
    </submittedName>
</protein>
<dbReference type="KEGG" id="rcf:Poly24_03910"/>
<feature type="domain" description="FecR protein" evidence="2">
    <location>
        <begin position="204"/>
        <end position="256"/>
    </location>
</feature>
<proteinExistence type="predicted"/>
<dbReference type="Pfam" id="PF04773">
    <property type="entry name" value="FecR"/>
    <property type="match status" value="1"/>
</dbReference>
<dbReference type="PANTHER" id="PTHR30273">
    <property type="entry name" value="PERIPLASMIC SIGNAL SENSOR AND SIGMA FACTOR ACTIVATOR FECR-RELATED"/>
    <property type="match status" value="1"/>
</dbReference>
<reference evidence="3 4" key="1">
    <citation type="submission" date="2019-02" db="EMBL/GenBank/DDBJ databases">
        <title>Deep-cultivation of Planctomycetes and their phenomic and genomic characterization uncovers novel biology.</title>
        <authorList>
            <person name="Wiegand S."/>
            <person name="Jogler M."/>
            <person name="Boedeker C."/>
            <person name="Pinto D."/>
            <person name="Vollmers J."/>
            <person name="Rivas-Marin E."/>
            <person name="Kohn T."/>
            <person name="Peeters S.H."/>
            <person name="Heuer A."/>
            <person name="Rast P."/>
            <person name="Oberbeckmann S."/>
            <person name="Bunk B."/>
            <person name="Jeske O."/>
            <person name="Meyerdierks A."/>
            <person name="Storesund J.E."/>
            <person name="Kallscheuer N."/>
            <person name="Luecker S."/>
            <person name="Lage O.M."/>
            <person name="Pohl T."/>
            <person name="Merkel B.J."/>
            <person name="Hornburger P."/>
            <person name="Mueller R.-W."/>
            <person name="Bruemmer F."/>
            <person name="Labrenz M."/>
            <person name="Spormann A.M."/>
            <person name="Op den Camp H."/>
            <person name="Overmann J."/>
            <person name="Amann R."/>
            <person name="Jetten M.S.M."/>
            <person name="Mascher T."/>
            <person name="Medema M.H."/>
            <person name="Devos D.P."/>
            <person name="Kaster A.-K."/>
            <person name="Ovreas L."/>
            <person name="Rohde M."/>
            <person name="Galperin M.Y."/>
            <person name="Jogler C."/>
        </authorList>
    </citation>
    <scope>NUCLEOTIDE SEQUENCE [LARGE SCALE GENOMIC DNA]</scope>
    <source>
        <strain evidence="3 4">Poly24</strain>
    </source>
</reference>
<keyword evidence="1" id="KW-1133">Transmembrane helix</keyword>
<dbReference type="InterPro" id="IPR006860">
    <property type="entry name" value="FecR"/>
</dbReference>
<dbReference type="EMBL" id="CP036348">
    <property type="protein sequence ID" value="QDV66704.1"/>
    <property type="molecule type" value="Genomic_DNA"/>
</dbReference>
<organism evidence="3 4">
    <name type="scientific">Rosistilla carotiformis</name>
    <dbReference type="NCBI Taxonomy" id="2528017"/>
    <lineage>
        <taxon>Bacteria</taxon>
        <taxon>Pseudomonadati</taxon>
        <taxon>Planctomycetota</taxon>
        <taxon>Planctomycetia</taxon>
        <taxon>Pirellulales</taxon>
        <taxon>Pirellulaceae</taxon>
        <taxon>Rosistilla</taxon>
    </lineage>
</organism>
<evidence type="ECO:0000259" key="2">
    <source>
        <dbReference type="Pfam" id="PF04773"/>
    </source>
</evidence>
<dbReference type="InterPro" id="IPR012373">
    <property type="entry name" value="Ferrdict_sens_TM"/>
</dbReference>
<keyword evidence="4" id="KW-1185">Reference proteome</keyword>
<evidence type="ECO:0000313" key="3">
    <source>
        <dbReference type="EMBL" id="QDV66704.1"/>
    </source>
</evidence>
<dbReference type="GO" id="GO:0016989">
    <property type="term" value="F:sigma factor antagonist activity"/>
    <property type="evidence" value="ECO:0007669"/>
    <property type="project" value="TreeGrafter"/>
</dbReference>
<keyword evidence="1" id="KW-0472">Membrane</keyword>
<dbReference type="Proteomes" id="UP000315082">
    <property type="component" value="Chromosome"/>
</dbReference>